<evidence type="ECO:0000256" key="1">
    <source>
        <dbReference type="SAM" id="MobiDB-lite"/>
    </source>
</evidence>
<dbReference type="EMBL" id="CADEPM010000004">
    <property type="protein sequence ID" value="CAB3403863.1"/>
    <property type="molecule type" value="Genomic_DNA"/>
</dbReference>
<gene>
    <name evidence="3" type="ORF">CBOVIS_LOCUS6273</name>
</gene>
<dbReference type="Proteomes" id="UP000494206">
    <property type="component" value="Unassembled WGS sequence"/>
</dbReference>
<protein>
    <submittedName>
        <fullName evidence="3">Uncharacterized protein</fullName>
    </submittedName>
</protein>
<proteinExistence type="predicted"/>
<keyword evidence="4" id="KW-1185">Reference proteome</keyword>
<keyword evidence="2" id="KW-1133">Transmembrane helix</keyword>
<keyword evidence="2" id="KW-0472">Membrane</keyword>
<dbReference type="OrthoDB" id="5837158at2759"/>
<feature type="transmembrane region" description="Helical" evidence="2">
    <location>
        <begin position="52"/>
        <end position="72"/>
    </location>
</feature>
<dbReference type="AlphaFoldDB" id="A0A8S1ERN5"/>
<keyword evidence="2" id="KW-0812">Transmembrane</keyword>
<comment type="caution">
    <text evidence="3">The sequence shown here is derived from an EMBL/GenBank/DDBJ whole genome shotgun (WGS) entry which is preliminary data.</text>
</comment>
<evidence type="ECO:0000313" key="3">
    <source>
        <dbReference type="EMBL" id="CAB3403863.1"/>
    </source>
</evidence>
<reference evidence="3 4" key="1">
    <citation type="submission" date="2020-04" db="EMBL/GenBank/DDBJ databases">
        <authorList>
            <person name="Laetsch R D."/>
            <person name="Stevens L."/>
            <person name="Kumar S."/>
            <person name="Blaxter L. M."/>
        </authorList>
    </citation>
    <scope>NUCLEOTIDE SEQUENCE [LARGE SCALE GENOMIC DNA]</scope>
</reference>
<accession>A0A8S1ERN5</accession>
<feature type="compositionally biased region" description="Basic and acidic residues" evidence="1">
    <location>
        <begin position="192"/>
        <end position="205"/>
    </location>
</feature>
<feature type="region of interest" description="Disordered" evidence="1">
    <location>
        <begin position="181"/>
        <end position="205"/>
    </location>
</feature>
<organism evidence="3 4">
    <name type="scientific">Caenorhabditis bovis</name>
    <dbReference type="NCBI Taxonomy" id="2654633"/>
    <lineage>
        <taxon>Eukaryota</taxon>
        <taxon>Metazoa</taxon>
        <taxon>Ecdysozoa</taxon>
        <taxon>Nematoda</taxon>
        <taxon>Chromadorea</taxon>
        <taxon>Rhabditida</taxon>
        <taxon>Rhabditina</taxon>
        <taxon>Rhabditomorpha</taxon>
        <taxon>Rhabditoidea</taxon>
        <taxon>Rhabditidae</taxon>
        <taxon>Peloderinae</taxon>
        <taxon>Caenorhabditis</taxon>
    </lineage>
</organism>
<name>A0A8S1ERN5_9PELO</name>
<evidence type="ECO:0000256" key="2">
    <source>
        <dbReference type="SAM" id="Phobius"/>
    </source>
</evidence>
<evidence type="ECO:0000313" key="4">
    <source>
        <dbReference type="Proteomes" id="UP000494206"/>
    </source>
</evidence>
<sequence length="205" mass="24158">MVGGVSLLHSDDDSDVPDLDLPMSNRRRTFFNKSPTSEYTELRQRRKSVKKIMVLSFALIFLFLVYFLYSALSRIKKIDDELRVLRSEASHMHELDLEVRKLRMQLDFYRENDENNHNNTMNSTKPVTALIYDQIGSMSSKFQNVQSGFQRISLSMEDVTSRMSRVENQCLAVCHHDRFSKEPQQRRRQTKEKKPTDDIVFKRTN</sequence>